<evidence type="ECO:0000313" key="9">
    <source>
        <dbReference type="EMBL" id="RZU00678.1"/>
    </source>
</evidence>
<evidence type="ECO:0000256" key="3">
    <source>
        <dbReference type="ARBA" id="ARBA00022764"/>
    </source>
</evidence>
<dbReference type="GO" id="GO:0006457">
    <property type="term" value="P:protein folding"/>
    <property type="evidence" value="ECO:0007669"/>
    <property type="project" value="UniProtKB-UniRule"/>
</dbReference>
<comment type="catalytic activity">
    <reaction evidence="7">
        <text>[protein]-peptidylproline (omega=180) = [protein]-peptidylproline (omega=0)</text>
        <dbReference type="Rhea" id="RHEA:16237"/>
        <dbReference type="Rhea" id="RHEA-COMP:10747"/>
        <dbReference type="Rhea" id="RHEA-COMP:10748"/>
        <dbReference type="ChEBI" id="CHEBI:83833"/>
        <dbReference type="ChEBI" id="CHEBI:83834"/>
        <dbReference type="EC" id="5.2.1.8"/>
    </reaction>
</comment>
<dbReference type="AlphaFoldDB" id="A0A4Q7VW57"/>
<dbReference type="GO" id="GO:0042277">
    <property type="term" value="F:peptide binding"/>
    <property type="evidence" value="ECO:0007669"/>
    <property type="project" value="InterPro"/>
</dbReference>
<dbReference type="PROSITE" id="PS50198">
    <property type="entry name" value="PPIC_PPIASE_2"/>
    <property type="match status" value="2"/>
</dbReference>
<dbReference type="PANTHER" id="PTHR47637">
    <property type="entry name" value="CHAPERONE SURA"/>
    <property type="match status" value="1"/>
</dbReference>
<evidence type="ECO:0000256" key="5">
    <source>
        <dbReference type="ARBA" id="ARBA00023186"/>
    </source>
</evidence>
<dbReference type="PANTHER" id="PTHR47637:SF1">
    <property type="entry name" value="CHAPERONE SURA"/>
    <property type="match status" value="1"/>
</dbReference>
<comment type="domain">
    <text evidence="7">The PPIase activity resides only in the second parvulin domain. The N-terminal region and the C-terminal tail are necessary and sufficient for the chaperone activity of SurA. The PPIase activity is dispensable for SurA to function as a chaperone. The N-terminal region and the C-terminal tail are also required for porin recognition.</text>
</comment>
<keyword evidence="4 7" id="KW-0697">Rotamase</keyword>
<dbReference type="InterPro" id="IPR046357">
    <property type="entry name" value="PPIase_dom_sf"/>
</dbReference>
<dbReference type="Gene3D" id="3.10.50.40">
    <property type="match status" value="2"/>
</dbReference>
<dbReference type="InterPro" id="IPR000297">
    <property type="entry name" value="PPIase_PpiC"/>
</dbReference>
<dbReference type="HAMAP" id="MF_01183">
    <property type="entry name" value="Chaperone_SurA"/>
    <property type="match status" value="1"/>
</dbReference>
<organism evidence="9 10">
    <name type="scientific">Rivibacter subsaxonicus</name>
    <dbReference type="NCBI Taxonomy" id="457575"/>
    <lineage>
        <taxon>Bacteria</taxon>
        <taxon>Pseudomonadati</taxon>
        <taxon>Pseudomonadota</taxon>
        <taxon>Betaproteobacteria</taxon>
        <taxon>Burkholderiales</taxon>
        <taxon>Rivibacter</taxon>
    </lineage>
</organism>
<comment type="function">
    <text evidence="7">Chaperone involved in the correct folding and assembly of outer membrane proteins. Recognizes specific patterns of aromatic residues and the orientation of their side chains, which are found more frequently in integral outer membrane proteins. May act in both early periplasmic and late outer membrane-associated steps of protein maturation.</text>
</comment>
<protein>
    <recommendedName>
        <fullName evidence="7">Chaperone SurA</fullName>
    </recommendedName>
    <alternativeName>
        <fullName evidence="7">Peptidyl-prolyl cis-trans isomerase SurA</fullName>
        <shortName evidence="7">PPIase SurA</shortName>
        <ecNumber evidence="7">5.2.1.8</ecNumber>
    </alternativeName>
    <alternativeName>
        <fullName evidence="7">Rotamase SurA</fullName>
    </alternativeName>
</protein>
<evidence type="ECO:0000313" key="10">
    <source>
        <dbReference type="Proteomes" id="UP000293671"/>
    </source>
</evidence>
<dbReference type="EMBL" id="SHKP01000005">
    <property type="protein sequence ID" value="RZU00678.1"/>
    <property type="molecule type" value="Genomic_DNA"/>
</dbReference>
<proteinExistence type="inferred from homology"/>
<comment type="subcellular location">
    <subcellularLocation>
        <location evidence="7">Periplasm</location>
    </subcellularLocation>
    <text evidence="7">Is capable of associating with the outer membrane.</text>
</comment>
<dbReference type="GO" id="GO:0043165">
    <property type="term" value="P:Gram-negative-bacterium-type cell outer membrane assembly"/>
    <property type="evidence" value="ECO:0007669"/>
    <property type="project" value="InterPro"/>
</dbReference>
<dbReference type="InterPro" id="IPR023034">
    <property type="entry name" value="PPIase_SurA"/>
</dbReference>
<dbReference type="Pfam" id="PF00639">
    <property type="entry name" value="Rotamase"/>
    <property type="match status" value="2"/>
</dbReference>
<keyword evidence="2 7" id="KW-0677">Repeat</keyword>
<dbReference type="Proteomes" id="UP000293671">
    <property type="component" value="Unassembled WGS sequence"/>
</dbReference>
<dbReference type="SUPFAM" id="SSF54534">
    <property type="entry name" value="FKBP-like"/>
    <property type="match status" value="2"/>
</dbReference>
<evidence type="ECO:0000256" key="6">
    <source>
        <dbReference type="ARBA" id="ARBA00023235"/>
    </source>
</evidence>
<dbReference type="SUPFAM" id="SSF109998">
    <property type="entry name" value="Triger factor/SurA peptide-binding domain-like"/>
    <property type="match status" value="1"/>
</dbReference>
<dbReference type="GO" id="GO:0030288">
    <property type="term" value="C:outer membrane-bounded periplasmic space"/>
    <property type="evidence" value="ECO:0007669"/>
    <property type="project" value="InterPro"/>
</dbReference>
<keyword evidence="5 7" id="KW-0143">Chaperone</keyword>
<gene>
    <name evidence="7" type="primary">surA</name>
    <name evidence="9" type="ORF">EV670_1389</name>
</gene>
<feature type="domain" description="PpiC" evidence="8">
    <location>
        <begin position="328"/>
        <end position="427"/>
    </location>
</feature>
<feature type="chain" id="PRO_5021054124" description="Chaperone SurA" evidence="7">
    <location>
        <begin position="40"/>
        <end position="475"/>
    </location>
</feature>
<reference evidence="9 10" key="1">
    <citation type="submission" date="2019-02" db="EMBL/GenBank/DDBJ databases">
        <title>Genomic Encyclopedia of Type Strains, Phase IV (KMG-IV): sequencing the most valuable type-strain genomes for metagenomic binning, comparative biology and taxonomic classification.</title>
        <authorList>
            <person name="Goeker M."/>
        </authorList>
    </citation>
    <scope>NUCLEOTIDE SEQUENCE [LARGE SCALE GENOMIC DNA]</scope>
    <source>
        <strain evidence="9 10">DSM 19570</strain>
    </source>
</reference>
<dbReference type="Pfam" id="PF09312">
    <property type="entry name" value="SurA_N"/>
    <property type="match status" value="1"/>
</dbReference>
<dbReference type="InterPro" id="IPR050280">
    <property type="entry name" value="OMP_Chaperone_SurA"/>
</dbReference>
<keyword evidence="10" id="KW-1185">Reference proteome</keyword>
<evidence type="ECO:0000256" key="7">
    <source>
        <dbReference type="HAMAP-Rule" id="MF_01183"/>
    </source>
</evidence>
<keyword evidence="1 7" id="KW-0732">Signal</keyword>
<comment type="caution">
    <text evidence="9">The sequence shown here is derived from an EMBL/GenBank/DDBJ whole genome shotgun (WGS) entry which is preliminary data.</text>
</comment>
<accession>A0A4Q7VW57</accession>
<dbReference type="GO" id="GO:0051082">
    <property type="term" value="F:unfolded protein binding"/>
    <property type="evidence" value="ECO:0007669"/>
    <property type="project" value="UniProtKB-UniRule"/>
</dbReference>
<feature type="domain" description="PpiC" evidence="8">
    <location>
        <begin position="219"/>
        <end position="320"/>
    </location>
</feature>
<evidence type="ECO:0000259" key="8">
    <source>
        <dbReference type="PROSITE" id="PS50198"/>
    </source>
</evidence>
<dbReference type="GO" id="GO:0003755">
    <property type="term" value="F:peptidyl-prolyl cis-trans isomerase activity"/>
    <property type="evidence" value="ECO:0007669"/>
    <property type="project" value="UniProtKB-UniRule"/>
</dbReference>
<dbReference type="GO" id="GO:0050821">
    <property type="term" value="P:protein stabilization"/>
    <property type="evidence" value="ECO:0007669"/>
    <property type="project" value="InterPro"/>
</dbReference>
<sequence precursor="true">MTVPMLPMSRALKSPHALARLRPALLGGLCLLSSVGAGAQNVPPAAASAPAAAPAAAPAVRAAPVVPQRVLRGQDFIVAVVGTELVTNGEVAQRLQNTQREAARNGQAVPPRDELRQQLLDSLIDERAQLAYARESGFKIEDSDLDRAVANVAAANRLTLPQLRQRVQADGLDWERFRANLRDQMMLERVREREVQSRIKISDADIDRVVDARKSGVAPSEFNIAQILVRVPEGASEAEVAERRLVAEKALSRARAGEPFEKLVAELSQGPQDQGGAIGIRPADRLPDLFVDAVRDLRSGEVVPVLVRSGAGFHVIKLLERKDGGMTVQQTRARHILLRTGPQLTSAQASARLADVRRQIVGGRLSFQQAARDISEDGSAPQGGELGWASPGQFVPEFEEAMNKLAIDQISEPVVTRFGVHLIQPVERRATVVDRKQMRDMARNVLREQKFETAYSDWSREVRARAYVELREPPQ</sequence>
<keyword evidence="6 7" id="KW-0413">Isomerase</keyword>
<dbReference type="Gene3D" id="1.10.4030.10">
    <property type="entry name" value="Porin chaperone SurA, peptide-binding domain"/>
    <property type="match status" value="1"/>
</dbReference>
<evidence type="ECO:0000256" key="1">
    <source>
        <dbReference type="ARBA" id="ARBA00022729"/>
    </source>
</evidence>
<dbReference type="EC" id="5.2.1.8" evidence="7"/>
<evidence type="ECO:0000256" key="2">
    <source>
        <dbReference type="ARBA" id="ARBA00022737"/>
    </source>
</evidence>
<name>A0A4Q7VW57_9BURK</name>
<keyword evidence="3 7" id="KW-0574">Periplasm</keyword>
<evidence type="ECO:0000256" key="4">
    <source>
        <dbReference type="ARBA" id="ARBA00023110"/>
    </source>
</evidence>
<feature type="signal peptide" evidence="7">
    <location>
        <begin position="1"/>
        <end position="39"/>
    </location>
</feature>
<dbReference type="InterPro" id="IPR027304">
    <property type="entry name" value="Trigger_fact/SurA_dom_sf"/>
</dbReference>
<dbReference type="InterPro" id="IPR015391">
    <property type="entry name" value="SurA_N"/>
</dbReference>